<dbReference type="GO" id="GO:0005886">
    <property type="term" value="C:plasma membrane"/>
    <property type="evidence" value="ECO:0007669"/>
    <property type="project" value="UniProtKB-SubCell"/>
</dbReference>
<dbReference type="InterPro" id="IPR045863">
    <property type="entry name" value="CorA_TM1_TM2"/>
</dbReference>
<dbReference type="Proteomes" id="UP001174691">
    <property type="component" value="Unassembled WGS sequence"/>
</dbReference>
<evidence type="ECO:0000256" key="3">
    <source>
        <dbReference type="ARBA" id="ARBA00022989"/>
    </source>
</evidence>
<gene>
    <name evidence="7" type="ORF">NKR19_g3086</name>
</gene>
<evidence type="ECO:0000313" key="7">
    <source>
        <dbReference type="EMBL" id="KAJ9160624.1"/>
    </source>
</evidence>
<evidence type="ECO:0000256" key="5">
    <source>
        <dbReference type="SAM" id="MobiDB-lite"/>
    </source>
</evidence>
<dbReference type="PANTHER" id="PTHR46494">
    <property type="entry name" value="CORA FAMILY METAL ION TRANSPORTER (EUROFUNG)"/>
    <property type="match status" value="1"/>
</dbReference>
<comment type="caution">
    <text evidence="7">The sequence shown here is derived from an EMBL/GenBank/DDBJ whole genome shotgun (WGS) entry which is preliminary data.</text>
</comment>
<feature type="compositionally biased region" description="Acidic residues" evidence="5">
    <location>
        <begin position="1"/>
        <end position="14"/>
    </location>
</feature>
<keyword evidence="3 6" id="KW-1133">Transmembrane helix</keyword>
<feature type="transmembrane region" description="Helical" evidence="6">
    <location>
        <begin position="1039"/>
        <end position="1060"/>
    </location>
</feature>
<dbReference type="AlphaFoldDB" id="A0AA38VZ93"/>
<evidence type="ECO:0000256" key="2">
    <source>
        <dbReference type="ARBA" id="ARBA00022692"/>
    </source>
</evidence>
<feature type="region of interest" description="Disordered" evidence="5">
    <location>
        <begin position="889"/>
        <end position="921"/>
    </location>
</feature>
<proteinExistence type="predicted"/>
<feature type="region of interest" description="Disordered" evidence="5">
    <location>
        <begin position="1"/>
        <end position="150"/>
    </location>
</feature>
<protein>
    <submittedName>
        <fullName evidence="7">Mg2+ transporter</fullName>
    </submittedName>
</protein>
<name>A0AA38VZ93_9PEZI</name>
<feature type="compositionally biased region" description="Basic and acidic residues" evidence="5">
    <location>
        <begin position="890"/>
        <end position="911"/>
    </location>
</feature>
<dbReference type="SUPFAM" id="SSF144083">
    <property type="entry name" value="Magnesium transport protein CorA, transmembrane region"/>
    <property type="match status" value="1"/>
</dbReference>
<keyword evidence="2 6" id="KW-0812">Transmembrane</keyword>
<dbReference type="GO" id="GO:0015095">
    <property type="term" value="F:magnesium ion transmembrane transporter activity"/>
    <property type="evidence" value="ECO:0007669"/>
    <property type="project" value="TreeGrafter"/>
</dbReference>
<dbReference type="GO" id="GO:0000287">
    <property type="term" value="F:magnesium ion binding"/>
    <property type="evidence" value="ECO:0007669"/>
    <property type="project" value="TreeGrafter"/>
</dbReference>
<dbReference type="GO" id="GO:0050897">
    <property type="term" value="F:cobalt ion binding"/>
    <property type="evidence" value="ECO:0007669"/>
    <property type="project" value="TreeGrafter"/>
</dbReference>
<keyword evidence="4 6" id="KW-0472">Membrane</keyword>
<feature type="region of interest" description="Disordered" evidence="5">
    <location>
        <begin position="503"/>
        <end position="535"/>
    </location>
</feature>
<evidence type="ECO:0000256" key="6">
    <source>
        <dbReference type="SAM" id="Phobius"/>
    </source>
</evidence>
<feature type="transmembrane region" description="Helical" evidence="6">
    <location>
        <begin position="1003"/>
        <end position="1027"/>
    </location>
</feature>
<dbReference type="PANTHER" id="PTHR46494:SF1">
    <property type="entry name" value="CORA FAMILY METAL ION TRANSPORTER (EUROFUNG)"/>
    <property type="match status" value="1"/>
</dbReference>
<keyword evidence="8" id="KW-1185">Reference proteome</keyword>
<organism evidence="7 8">
    <name type="scientific">Coniochaeta hoffmannii</name>
    <dbReference type="NCBI Taxonomy" id="91930"/>
    <lineage>
        <taxon>Eukaryota</taxon>
        <taxon>Fungi</taxon>
        <taxon>Dikarya</taxon>
        <taxon>Ascomycota</taxon>
        <taxon>Pezizomycotina</taxon>
        <taxon>Sordariomycetes</taxon>
        <taxon>Sordariomycetidae</taxon>
        <taxon>Coniochaetales</taxon>
        <taxon>Coniochaetaceae</taxon>
        <taxon>Coniochaeta</taxon>
    </lineage>
</organism>
<evidence type="ECO:0000256" key="1">
    <source>
        <dbReference type="ARBA" id="ARBA00004651"/>
    </source>
</evidence>
<sequence>MSYNADDESADEEIGALRPQRRSTLPARATSPPPSAMRRPSRSQVSTPFASDRQHSVRGPNKVVIQDEALQNPPIIINNYVGGDSSNSEDDRRRTRSRRRGRRYLDDEDGPYGVDARVPVHQRSGRRSSPYGASSSTSEDEDSDDLYNFTPSYASVSSESRKTRASSADSSKPFLATIGASHLRTAKTMHVYKSQYVGDACPEGNHAARLTLLHDPRHPQQALFRWIHIEQPVMDFDAFWNEVAGITNLTSSEKSGIKKLLQDVKNRGIKRVVTAHGSHKVMQTKGFLGRRLQSDETEASASRYRAVCWINLPYFELKKYSSDKHSSELFPSQTLMQADYPPHQMARDMQQAVRQIKEGPEEHCFHISRLWGIILDHSFLVTCSTMSENKLCNGRIEIESVPPKEKSAERDESRILVEYRENTLWAIPLQECLTWFAFITHFWEFWPANVQFYRHRKLLSSDDWPDIVELARQGSNRVVLEAILKPLPSAPTRGVLAPIVEPEAPAKKPDAGGMSTESTDGAGPGRETATPDASTADELSHETHRFSVFTWIQPSPVISSTAAARAELGRIDEFMRRRTRRGDQRAYNECPEATPGEIRAELERLAVENKILELDEGSGLRNALQDRIDTFNSAVVLFTYFLPLQFVGPGTGKLWGSLKLLLDRPWPEGNNEDQVLDWTKRQRVASLNLYYARKALRSIARQIFLFQQVMSHAPAPNKTGIEIPAQLLQAYIYFVLAIVQTSVGTDLHRSHMSAVSSLLQAGMRAMLKSFSPASLLTYSSILPTDVLSLISLGLLNDLTGPYPSINSVYSEWIKTLENEIETKPAPSQQEKIQWLLAEINVIMETLDQQGDIFGQSPRNRSSASRVAIQAQSYAPGGLYAPTETQLRRTNANERTRTMTRTRSRERYRERQSVPTPARGYYTQTYDDEGSVYSADRFGHDDPDNGFQLSALDPGGYRLLLARDCQSIIDQRLAEFAQFKRKAQALQQSNTHKTETRKDYHDQAVYAFTIVTVIFLPLSAVSSIFGMNTSDLRDLEQGQWLYWATALPVTAGVILIGLWWMGELGNAALWLLNLRQRQSAPAVARKQPRAYTRLQRVRVYSDSDDDDEELEALEARVLRRSAPSPRVIRNSRY</sequence>
<reference evidence="7" key="1">
    <citation type="submission" date="2022-07" db="EMBL/GenBank/DDBJ databases">
        <title>Fungi with potential for degradation of polypropylene.</title>
        <authorList>
            <person name="Gostincar C."/>
        </authorList>
    </citation>
    <scope>NUCLEOTIDE SEQUENCE</scope>
    <source>
        <strain evidence="7">EXF-13287</strain>
    </source>
</reference>
<evidence type="ECO:0000256" key="4">
    <source>
        <dbReference type="ARBA" id="ARBA00023136"/>
    </source>
</evidence>
<dbReference type="InterPro" id="IPR002523">
    <property type="entry name" value="MgTranspt_CorA/ZnTranspt_ZntB"/>
</dbReference>
<dbReference type="Pfam" id="PF01544">
    <property type="entry name" value="CorA"/>
    <property type="match status" value="1"/>
</dbReference>
<dbReference type="Gene3D" id="1.20.58.340">
    <property type="entry name" value="Magnesium transport protein CorA, transmembrane region"/>
    <property type="match status" value="1"/>
</dbReference>
<comment type="subcellular location">
    <subcellularLocation>
        <location evidence="1">Cell membrane</location>
        <topology evidence="1">Multi-pass membrane protein</topology>
    </subcellularLocation>
</comment>
<dbReference type="EMBL" id="JANBVN010000033">
    <property type="protein sequence ID" value="KAJ9160624.1"/>
    <property type="molecule type" value="Genomic_DNA"/>
</dbReference>
<accession>A0AA38VZ93</accession>
<evidence type="ECO:0000313" key="8">
    <source>
        <dbReference type="Proteomes" id="UP001174691"/>
    </source>
</evidence>
<dbReference type="GO" id="GO:0015087">
    <property type="term" value="F:cobalt ion transmembrane transporter activity"/>
    <property type="evidence" value="ECO:0007669"/>
    <property type="project" value="TreeGrafter"/>
</dbReference>